<protein>
    <submittedName>
        <fullName evidence="2">Uncharacterized protein</fullName>
    </submittedName>
</protein>
<dbReference type="Proteomes" id="UP000276133">
    <property type="component" value="Unassembled WGS sequence"/>
</dbReference>
<reference evidence="2 3" key="1">
    <citation type="journal article" date="2018" name="Sci. Rep.">
        <title>Genomic signatures of local adaptation to the degree of environmental predictability in rotifers.</title>
        <authorList>
            <person name="Franch-Gras L."/>
            <person name="Hahn C."/>
            <person name="Garcia-Roger E.M."/>
            <person name="Carmona M.J."/>
            <person name="Serra M."/>
            <person name="Gomez A."/>
        </authorList>
    </citation>
    <scope>NUCLEOTIDE SEQUENCE [LARGE SCALE GENOMIC DNA]</scope>
    <source>
        <strain evidence="2">HYR1</strain>
    </source>
</reference>
<evidence type="ECO:0000256" key="1">
    <source>
        <dbReference type="SAM" id="Phobius"/>
    </source>
</evidence>
<evidence type="ECO:0000313" key="2">
    <source>
        <dbReference type="EMBL" id="RNA33588.1"/>
    </source>
</evidence>
<accession>A0A3M7SDG8</accession>
<sequence>YKNYSTKSEKAIIKFQILEKWFYKEYNIVQICTKEFQALQKLCNFLVFAELGILLQILVQYCTL</sequence>
<proteinExistence type="predicted"/>
<organism evidence="2 3">
    <name type="scientific">Brachionus plicatilis</name>
    <name type="common">Marine rotifer</name>
    <name type="synonym">Brachionus muelleri</name>
    <dbReference type="NCBI Taxonomy" id="10195"/>
    <lineage>
        <taxon>Eukaryota</taxon>
        <taxon>Metazoa</taxon>
        <taxon>Spiralia</taxon>
        <taxon>Gnathifera</taxon>
        <taxon>Rotifera</taxon>
        <taxon>Eurotatoria</taxon>
        <taxon>Monogononta</taxon>
        <taxon>Pseudotrocha</taxon>
        <taxon>Ploima</taxon>
        <taxon>Brachionidae</taxon>
        <taxon>Brachionus</taxon>
    </lineage>
</organism>
<feature type="transmembrane region" description="Helical" evidence="1">
    <location>
        <begin position="42"/>
        <end position="61"/>
    </location>
</feature>
<name>A0A3M7SDG8_BRAPC</name>
<keyword evidence="1" id="KW-0812">Transmembrane</keyword>
<feature type="non-terminal residue" evidence="2">
    <location>
        <position position="1"/>
    </location>
</feature>
<gene>
    <name evidence="2" type="ORF">BpHYR1_012172</name>
</gene>
<evidence type="ECO:0000313" key="3">
    <source>
        <dbReference type="Proteomes" id="UP000276133"/>
    </source>
</evidence>
<keyword evidence="1" id="KW-1133">Transmembrane helix</keyword>
<dbReference type="EMBL" id="REGN01001615">
    <property type="protein sequence ID" value="RNA33588.1"/>
    <property type="molecule type" value="Genomic_DNA"/>
</dbReference>
<keyword evidence="3" id="KW-1185">Reference proteome</keyword>
<dbReference type="AlphaFoldDB" id="A0A3M7SDG8"/>
<comment type="caution">
    <text evidence="2">The sequence shown here is derived from an EMBL/GenBank/DDBJ whole genome shotgun (WGS) entry which is preliminary data.</text>
</comment>
<keyword evidence="1" id="KW-0472">Membrane</keyword>